<keyword evidence="2" id="KW-0677">Repeat</keyword>
<evidence type="ECO:0000256" key="3">
    <source>
        <dbReference type="SAM" id="MobiDB-lite"/>
    </source>
</evidence>
<dbReference type="EMBL" id="LGSR01000006">
    <property type="protein sequence ID" value="KOS22595.1"/>
    <property type="molecule type" value="Genomic_DNA"/>
</dbReference>
<evidence type="ECO:0000256" key="2">
    <source>
        <dbReference type="ARBA" id="ARBA00022737"/>
    </source>
</evidence>
<evidence type="ECO:0000313" key="5">
    <source>
        <dbReference type="Proteomes" id="UP000053831"/>
    </source>
</evidence>
<evidence type="ECO:0000313" key="4">
    <source>
        <dbReference type="EMBL" id="KOS22595.1"/>
    </source>
</evidence>
<dbReference type="AlphaFoldDB" id="A0A0N0RU58"/>
<gene>
    <name evidence="4" type="ORF">ESCO_001766</name>
</gene>
<dbReference type="InterPro" id="IPR052254">
    <property type="entry name" value="CUL4-DDB1_E3_ligase_receptor"/>
</dbReference>
<keyword evidence="5" id="KW-1185">Reference proteome</keyword>
<protein>
    <recommendedName>
        <fullName evidence="6">Myocyte-specific enhancer factor 2d</fullName>
    </recommendedName>
</protein>
<dbReference type="PANTHER" id="PTHR44472">
    <property type="entry name" value="DDB1- AND CUL4-ASSOCIATED FACTOR 4-RELATED"/>
    <property type="match status" value="1"/>
</dbReference>
<keyword evidence="1" id="KW-0853">WD repeat</keyword>
<comment type="caution">
    <text evidence="4">The sequence shown here is derived from an EMBL/GenBank/DDBJ whole genome shotgun (WGS) entry which is preliminary data.</text>
</comment>
<accession>A0A0N0RU58</accession>
<dbReference type="InterPro" id="IPR015943">
    <property type="entry name" value="WD40/YVTN_repeat-like_dom_sf"/>
</dbReference>
<name>A0A0N0RU58_ESCWE</name>
<dbReference type="GO" id="GO:0080008">
    <property type="term" value="C:Cul4-RING E3 ubiquitin ligase complex"/>
    <property type="evidence" value="ECO:0007669"/>
    <property type="project" value="TreeGrafter"/>
</dbReference>
<dbReference type="STRING" id="150374.A0A0N0RU58"/>
<dbReference type="Proteomes" id="UP000053831">
    <property type="component" value="Unassembled WGS sequence"/>
</dbReference>
<dbReference type="PANTHER" id="PTHR44472:SF1">
    <property type="entry name" value="DDB1 AND CUL4 ASSOCIATED FACTOR 4"/>
    <property type="match status" value="1"/>
</dbReference>
<feature type="region of interest" description="Disordered" evidence="3">
    <location>
        <begin position="24"/>
        <end position="53"/>
    </location>
</feature>
<evidence type="ECO:0000256" key="1">
    <source>
        <dbReference type="ARBA" id="ARBA00022574"/>
    </source>
</evidence>
<organism evidence="4 5">
    <name type="scientific">Escovopsis weberi</name>
    <dbReference type="NCBI Taxonomy" id="150374"/>
    <lineage>
        <taxon>Eukaryota</taxon>
        <taxon>Fungi</taxon>
        <taxon>Dikarya</taxon>
        <taxon>Ascomycota</taxon>
        <taxon>Pezizomycotina</taxon>
        <taxon>Sordariomycetes</taxon>
        <taxon>Hypocreomycetidae</taxon>
        <taxon>Hypocreales</taxon>
        <taxon>Hypocreaceae</taxon>
        <taxon>Escovopsis</taxon>
    </lineage>
</organism>
<reference evidence="4 5" key="1">
    <citation type="submission" date="2015-07" db="EMBL/GenBank/DDBJ databases">
        <title>The genome of the fungus Escovopsis weberi, a specialized disease agent of ant agriculture.</title>
        <authorList>
            <person name="de Man T.J."/>
            <person name="Stajich J.E."/>
            <person name="Kubicek C.P."/>
            <person name="Chenthamara K."/>
            <person name="Atanasova L."/>
            <person name="Druzhinina I.S."/>
            <person name="Birnbaum S."/>
            <person name="Barribeau S.M."/>
            <person name="Teiling C."/>
            <person name="Suen G."/>
            <person name="Currie C."/>
            <person name="Gerardo N.M."/>
        </authorList>
    </citation>
    <scope>NUCLEOTIDE SEQUENCE [LARGE SCALE GENOMIC DNA]</scope>
</reference>
<dbReference type="OrthoDB" id="128867at2759"/>
<evidence type="ECO:0008006" key="6">
    <source>
        <dbReference type="Google" id="ProtNLM"/>
    </source>
</evidence>
<dbReference type="Gene3D" id="2.130.10.10">
    <property type="entry name" value="YVTN repeat-like/Quinoprotein amine dehydrogenase"/>
    <property type="match status" value="1"/>
</dbReference>
<dbReference type="InterPro" id="IPR036322">
    <property type="entry name" value="WD40_repeat_dom_sf"/>
</dbReference>
<dbReference type="SUPFAM" id="SSF50978">
    <property type="entry name" value="WD40 repeat-like"/>
    <property type="match status" value="1"/>
</dbReference>
<proteinExistence type="predicted"/>
<sequence length="522" mass="57019">MPIEIPGYYFDAARNKYFKIEKSQTAPPAARWTSDSVKRRKLEREEEEEEAWRAGGWRGKHSARAGIRRHEALRLDGLAGGMLARECCARGAMGMGMGMGGDGPEALRAAAWVGGMVDQGAVSFVPRAAGGRGRRLGNMPCFYVAGEGCHTEVGVAYGTIDEEILLGTHLEPDANGRIGGREQETRTMGRLGSTWAPLSEMVRCPQMSSVAYHEPSHQMLLTSRDPEQNCGLFMFSPPISTTIDDRRHWLIGQAVRYQRIAIRPRSQPQNIIHRCTPAPSSSPLLCIVGTNSGILSVNPNGATTSLSSFQGKHRPGARRHSDGIGEIFDQVFSAANHNVVLAGGRRSRFWVTDLRAPSADWTHVNTDSSVTHIRSINEHQVIVAGLRNSMCLYDLRFVTSSPSSSFFPSSFSSSSSRSPNRYKPLLCFAEHKNAAHVHTGLDVSAEMGLVAAAQDDGTVKLFSLRFGSALRSRRDALGAIQAETPIKALQFQRLPGERGPSLFVAEGAELRKMSFGRGPFDE</sequence>